<dbReference type="Proteomes" id="UP000504844">
    <property type="component" value="Chromosome"/>
</dbReference>
<proteinExistence type="predicted"/>
<dbReference type="KEGG" id="dee:HQN60_00135"/>
<organism evidence="1 2">
    <name type="scientific">Deefgea piscis</name>
    <dbReference type="NCBI Taxonomy" id="2739061"/>
    <lineage>
        <taxon>Bacteria</taxon>
        <taxon>Pseudomonadati</taxon>
        <taxon>Pseudomonadota</taxon>
        <taxon>Betaproteobacteria</taxon>
        <taxon>Neisseriales</taxon>
        <taxon>Chitinibacteraceae</taxon>
        <taxon>Deefgea</taxon>
    </lineage>
</organism>
<dbReference type="AlphaFoldDB" id="A0A6M8SJQ2"/>
<accession>A0A6M8SJQ2</accession>
<gene>
    <name evidence="1" type="ORF">HQN60_00135</name>
</gene>
<dbReference type="EMBL" id="CP054143">
    <property type="protein sequence ID" value="QKJ65273.1"/>
    <property type="molecule type" value="Genomic_DNA"/>
</dbReference>
<reference evidence="1 2" key="1">
    <citation type="submission" date="2020-05" db="EMBL/GenBank/DDBJ databases">
        <title>Complete genome sequence of Deefgea sp. D17.</title>
        <authorList>
            <person name="Bae J.-W."/>
            <person name="Han J.E."/>
        </authorList>
    </citation>
    <scope>NUCLEOTIDE SEQUENCE [LARGE SCALE GENOMIC DNA]</scope>
    <source>
        <strain evidence="1 2">D17</strain>
    </source>
</reference>
<evidence type="ECO:0000313" key="1">
    <source>
        <dbReference type="EMBL" id="QKJ65273.1"/>
    </source>
</evidence>
<dbReference type="RefSeq" id="WP_173531783.1">
    <property type="nucleotide sequence ID" value="NZ_CP054143.1"/>
</dbReference>
<evidence type="ECO:0000313" key="2">
    <source>
        <dbReference type="Proteomes" id="UP000504844"/>
    </source>
</evidence>
<sequence length="206" mass="23773">MTKPIDKSEARILNMTERWATWSKWDGGKVAKTYRGKARTASTVLAQIAAVLNHNEMDAKLWAGDVKTLLDASALLARLGNEFEVAQRKGEKIKKEHTAKRVAEEKAIEGKIIREILRPLAPDAAEMMQLCSDLLAFISHRWNISKQSDFNDWCFDFHREFEINRANKQGNVDLALNILAEAYRQDSWQQRIWPAFIEWRKTLSPY</sequence>
<protein>
    <submittedName>
        <fullName evidence="1">Uncharacterized protein</fullName>
    </submittedName>
</protein>
<name>A0A6M8SJQ2_9NEIS</name>
<keyword evidence="2" id="KW-1185">Reference proteome</keyword>